<accession>A0ABD0JGJ0</accession>
<name>A0ABD0JGJ0_9CAEN</name>
<reference evidence="1 2" key="1">
    <citation type="journal article" date="2023" name="Sci. Data">
        <title>Genome assembly of the Korean intertidal mud-creeper Batillaria attramentaria.</title>
        <authorList>
            <person name="Patra A.K."/>
            <person name="Ho P.T."/>
            <person name="Jun S."/>
            <person name="Lee S.J."/>
            <person name="Kim Y."/>
            <person name="Won Y.J."/>
        </authorList>
    </citation>
    <scope>NUCLEOTIDE SEQUENCE [LARGE SCALE GENOMIC DNA]</scope>
    <source>
        <strain evidence="1">Wonlab-2016</strain>
    </source>
</reference>
<protein>
    <submittedName>
        <fullName evidence="1">Uncharacterized protein</fullName>
    </submittedName>
</protein>
<dbReference type="Proteomes" id="UP001519460">
    <property type="component" value="Unassembled WGS sequence"/>
</dbReference>
<dbReference type="AlphaFoldDB" id="A0ABD0JGJ0"/>
<dbReference type="EMBL" id="JACVVK020000453">
    <property type="protein sequence ID" value="KAK7473946.1"/>
    <property type="molecule type" value="Genomic_DNA"/>
</dbReference>
<keyword evidence="2" id="KW-1185">Reference proteome</keyword>
<sequence>MKRAVPEETQHENTLWMSCIGGLSQDDVHRRALFAVFWYCRRICNALDLPYALHVQTPRPVGPFFLTCSPYPPPPSQAFRASVTRTRLLPATVVYEAKHEGLE</sequence>
<comment type="caution">
    <text evidence="1">The sequence shown here is derived from an EMBL/GenBank/DDBJ whole genome shotgun (WGS) entry which is preliminary data.</text>
</comment>
<evidence type="ECO:0000313" key="2">
    <source>
        <dbReference type="Proteomes" id="UP001519460"/>
    </source>
</evidence>
<proteinExistence type="predicted"/>
<gene>
    <name evidence="1" type="ORF">BaRGS_00034851</name>
</gene>
<evidence type="ECO:0000313" key="1">
    <source>
        <dbReference type="EMBL" id="KAK7473946.1"/>
    </source>
</evidence>
<organism evidence="1 2">
    <name type="scientific">Batillaria attramentaria</name>
    <dbReference type="NCBI Taxonomy" id="370345"/>
    <lineage>
        <taxon>Eukaryota</taxon>
        <taxon>Metazoa</taxon>
        <taxon>Spiralia</taxon>
        <taxon>Lophotrochozoa</taxon>
        <taxon>Mollusca</taxon>
        <taxon>Gastropoda</taxon>
        <taxon>Caenogastropoda</taxon>
        <taxon>Sorbeoconcha</taxon>
        <taxon>Cerithioidea</taxon>
        <taxon>Batillariidae</taxon>
        <taxon>Batillaria</taxon>
    </lineage>
</organism>